<dbReference type="EMBL" id="JACDQQ010001288">
    <property type="protein sequence ID" value="MBA0085962.1"/>
    <property type="molecule type" value="Genomic_DNA"/>
</dbReference>
<accession>A0A7V8NRE6</accession>
<proteinExistence type="predicted"/>
<evidence type="ECO:0000313" key="2">
    <source>
        <dbReference type="EMBL" id="MBA0085962.1"/>
    </source>
</evidence>
<evidence type="ECO:0000259" key="1">
    <source>
        <dbReference type="Pfam" id="PF03050"/>
    </source>
</evidence>
<dbReference type="Pfam" id="PF03050">
    <property type="entry name" value="DDE_Tnp_IS66"/>
    <property type="match status" value="1"/>
</dbReference>
<dbReference type="Proteomes" id="UP000567293">
    <property type="component" value="Unassembled WGS sequence"/>
</dbReference>
<feature type="non-terminal residue" evidence="2">
    <location>
        <position position="1"/>
    </location>
</feature>
<reference evidence="2" key="1">
    <citation type="submission" date="2020-06" db="EMBL/GenBank/DDBJ databases">
        <title>Legume-microbial interactions unlock mineral nutrients during tropical forest succession.</title>
        <authorList>
            <person name="Epihov D.Z."/>
        </authorList>
    </citation>
    <scope>NUCLEOTIDE SEQUENCE [LARGE SCALE GENOMIC DNA]</scope>
    <source>
        <strain evidence="2">Pan2503</strain>
    </source>
</reference>
<dbReference type="PANTHER" id="PTHR33678">
    <property type="entry name" value="BLL1576 PROTEIN"/>
    <property type="match status" value="1"/>
</dbReference>
<dbReference type="AlphaFoldDB" id="A0A7V8NRE6"/>
<organism evidence="2 3">
    <name type="scientific">Candidatus Acidiferrum panamense</name>
    <dbReference type="NCBI Taxonomy" id="2741543"/>
    <lineage>
        <taxon>Bacteria</taxon>
        <taxon>Pseudomonadati</taxon>
        <taxon>Acidobacteriota</taxon>
        <taxon>Terriglobia</taxon>
        <taxon>Candidatus Acidiferrales</taxon>
        <taxon>Candidatus Acidiferrum</taxon>
    </lineage>
</organism>
<gene>
    <name evidence="2" type="ORF">HRJ53_13265</name>
</gene>
<protein>
    <submittedName>
        <fullName evidence="2">IS66 family transposase</fullName>
    </submittedName>
</protein>
<dbReference type="PANTHER" id="PTHR33678:SF1">
    <property type="entry name" value="BLL1576 PROTEIN"/>
    <property type="match status" value="1"/>
</dbReference>
<sequence length="358" mass="40229">TCHVARQVFDLPEPQPLVVTEHRAHVCRCGSCGAATQASFPDGVAAPVQYGARIAAFVVYLLHGHFLPEDRLAELMGDLFGVRLVPATIARMSHNCARRLQGLMAAVRARVNEAKVKHLDETGFRIGGQTKWLHIASTGLLTFYRISGSRGSVPEHVSGTIVHDHWKPYYTMTGVLHALCNTHHLRELKALIDIEKEDWARKMQVLLRRACHATNIARERGVVLTARLIARIQQRYETIIAEGIAFHEAQPALGRGQRRGRKPRRVGHNLLLRLQQRSDDVLRFLSDPDVPFTNTQAERDARMMKLRQKISGGFRSRSGADDFAIVRGAISTAKKQKWNILETLTRDPQEMIYALRPG</sequence>
<dbReference type="NCBIfam" id="NF033517">
    <property type="entry name" value="transpos_IS66"/>
    <property type="match status" value="1"/>
</dbReference>
<name>A0A7V8NRE6_9BACT</name>
<comment type="caution">
    <text evidence="2">The sequence shown here is derived from an EMBL/GenBank/DDBJ whole genome shotgun (WGS) entry which is preliminary data.</text>
</comment>
<evidence type="ECO:0000313" key="3">
    <source>
        <dbReference type="Proteomes" id="UP000567293"/>
    </source>
</evidence>
<feature type="domain" description="Transposase IS66 central" evidence="1">
    <location>
        <begin position="48"/>
        <end position="321"/>
    </location>
</feature>
<keyword evidence="3" id="KW-1185">Reference proteome</keyword>
<dbReference type="InterPro" id="IPR004291">
    <property type="entry name" value="Transposase_IS66_central"/>
</dbReference>
<dbReference type="InterPro" id="IPR052344">
    <property type="entry name" value="Transposase-related"/>
</dbReference>